<dbReference type="AlphaFoldDB" id="A0A4R7I165"/>
<proteinExistence type="predicted"/>
<dbReference type="OrthoDB" id="9780430at2"/>
<dbReference type="InterPro" id="IPR039556">
    <property type="entry name" value="ICL/PEPM"/>
</dbReference>
<dbReference type="Proteomes" id="UP000294558">
    <property type="component" value="Unassembled WGS sequence"/>
</dbReference>
<keyword evidence="2" id="KW-1185">Reference proteome</keyword>
<evidence type="ECO:0000313" key="1">
    <source>
        <dbReference type="EMBL" id="TDT16920.1"/>
    </source>
</evidence>
<gene>
    <name evidence="1" type="ORF">BDK89_2521</name>
</gene>
<organism evidence="1 2">
    <name type="scientific">Ilumatobacter fluminis</name>
    <dbReference type="NCBI Taxonomy" id="467091"/>
    <lineage>
        <taxon>Bacteria</taxon>
        <taxon>Bacillati</taxon>
        <taxon>Actinomycetota</taxon>
        <taxon>Acidimicrobiia</taxon>
        <taxon>Acidimicrobiales</taxon>
        <taxon>Ilumatobacteraceae</taxon>
        <taxon>Ilumatobacter</taxon>
    </lineage>
</organism>
<dbReference type="Pfam" id="PF13714">
    <property type="entry name" value="PEP_mutase"/>
    <property type="match status" value="1"/>
</dbReference>
<evidence type="ECO:0000313" key="2">
    <source>
        <dbReference type="Proteomes" id="UP000294558"/>
    </source>
</evidence>
<dbReference type="PANTHER" id="PTHR42905">
    <property type="entry name" value="PHOSPHOENOLPYRUVATE CARBOXYLASE"/>
    <property type="match status" value="1"/>
</dbReference>
<dbReference type="Gene3D" id="3.20.20.60">
    <property type="entry name" value="Phosphoenolpyruvate-binding domains"/>
    <property type="match status" value="1"/>
</dbReference>
<dbReference type="GO" id="GO:0016829">
    <property type="term" value="F:lyase activity"/>
    <property type="evidence" value="ECO:0007669"/>
    <property type="project" value="UniProtKB-KW"/>
</dbReference>
<dbReference type="SUPFAM" id="SSF51621">
    <property type="entry name" value="Phosphoenolpyruvate/pyruvate domain"/>
    <property type="match status" value="1"/>
</dbReference>
<dbReference type="RefSeq" id="WP_133869248.1">
    <property type="nucleotide sequence ID" value="NZ_SOAU01000001.1"/>
</dbReference>
<dbReference type="EMBL" id="SOAU01000001">
    <property type="protein sequence ID" value="TDT16920.1"/>
    <property type="molecule type" value="Genomic_DNA"/>
</dbReference>
<protein>
    <submittedName>
        <fullName evidence="1">2-methylisocitrate lyase-like PEP mutase family enzyme</fullName>
    </submittedName>
</protein>
<accession>A0A4R7I165</accession>
<dbReference type="InterPro" id="IPR040442">
    <property type="entry name" value="Pyrv_kinase-like_dom_sf"/>
</dbReference>
<sequence length="267" mass="28159">MTSTDLRRRFAELHARDGVFLMPNPWDVGSARLLAHAGFEALATTSAGLAWSLGKDDQDVTLDELVEHTRRLTTAIGVPLNVDSERCYAADTDGIERTVRLLHEAGAAGCSIEDYDPATGTIDEIGLATERVAAAADAAHRDDDPMVLTARCENLLYGIDDLDDTIERLVAYRGAGADCLYAPGLATVEQIRTVVDAVGAPVNVLTWPNGPTVAAIAEAGARRVSVGGALASHAYASAMAGARELLDSGTTTFRAVSLRPDDRTALG</sequence>
<dbReference type="PANTHER" id="PTHR42905:SF16">
    <property type="entry name" value="CARBOXYPHOSPHONOENOLPYRUVATE PHOSPHONOMUTASE-LIKE PROTEIN (AFU_ORTHOLOGUE AFUA_5G07230)"/>
    <property type="match status" value="1"/>
</dbReference>
<dbReference type="CDD" id="cd00377">
    <property type="entry name" value="ICL_PEPM"/>
    <property type="match status" value="1"/>
</dbReference>
<name>A0A4R7I165_9ACTN</name>
<reference evidence="1 2" key="1">
    <citation type="submission" date="2019-03" db="EMBL/GenBank/DDBJ databases">
        <title>Sequencing the genomes of 1000 actinobacteria strains.</title>
        <authorList>
            <person name="Klenk H.-P."/>
        </authorList>
    </citation>
    <scope>NUCLEOTIDE SEQUENCE [LARGE SCALE GENOMIC DNA]</scope>
    <source>
        <strain evidence="1 2">DSM 18936</strain>
    </source>
</reference>
<dbReference type="InterPro" id="IPR015813">
    <property type="entry name" value="Pyrv/PenolPyrv_kinase-like_dom"/>
</dbReference>
<comment type="caution">
    <text evidence="1">The sequence shown here is derived from an EMBL/GenBank/DDBJ whole genome shotgun (WGS) entry which is preliminary data.</text>
</comment>
<keyword evidence="1" id="KW-0456">Lyase</keyword>